<dbReference type="EMBL" id="KB405089">
    <property type="protein sequence ID" value="EMF53265.1"/>
    <property type="molecule type" value="Genomic_DNA"/>
</dbReference>
<dbReference type="Proteomes" id="UP000030760">
    <property type="component" value="Unassembled WGS sequence"/>
</dbReference>
<name>M3FK17_9ACTN</name>
<organism evidence="1 2">
    <name type="scientific">Streptomyces bottropensis ATCC 25435</name>
    <dbReference type="NCBI Taxonomy" id="1054862"/>
    <lineage>
        <taxon>Bacteria</taxon>
        <taxon>Bacillati</taxon>
        <taxon>Actinomycetota</taxon>
        <taxon>Actinomycetes</taxon>
        <taxon>Kitasatosporales</taxon>
        <taxon>Streptomycetaceae</taxon>
        <taxon>Streptomyces</taxon>
    </lineage>
</organism>
<reference evidence="2" key="1">
    <citation type="journal article" date="2013" name="Genome Announc.">
        <title>Draft Genome Sequence of Streptomyces bottropensis ATCC 25435, a Bottromycin-Producing Actinomycete.</title>
        <authorList>
            <person name="Zhang H."/>
            <person name="Zhou W."/>
            <person name="Zhuang Y."/>
            <person name="Liang X."/>
            <person name="Liu T."/>
        </authorList>
    </citation>
    <scope>NUCLEOTIDE SEQUENCE [LARGE SCALE GENOMIC DNA]</scope>
    <source>
        <strain evidence="2">ATCC 25435</strain>
    </source>
</reference>
<sequence>MGSPEGEVDEYVTAFVVDAEHTRRSASASGGRRVRTGFVI</sequence>
<gene>
    <name evidence="1" type="ORF">SBD_4809</name>
</gene>
<protein>
    <submittedName>
        <fullName evidence="1">Uncharacterized protein</fullName>
    </submittedName>
</protein>
<evidence type="ECO:0000313" key="1">
    <source>
        <dbReference type="EMBL" id="EMF53265.1"/>
    </source>
</evidence>
<proteinExistence type="predicted"/>
<accession>M3FK17</accession>
<evidence type="ECO:0000313" key="2">
    <source>
        <dbReference type="Proteomes" id="UP000030760"/>
    </source>
</evidence>
<dbReference type="AlphaFoldDB" id="M3FK17"/>